<evidence type="ECO:0000313" key="1">
    <source>
        <dbReference type="EMBL" id="KAF7638531.1"/>
    </source>
</evidence>
<comment type="caution">
    <text evidence="1">The sequence shown here is derived from an EMBL/GenBank/DDBJ whole genome shotgun (WGS) entry which is preliminary data.</text>
</comment>
<proteinExistence type="predicted"/>
<dbReference type="Proteomes" id="UP000605970">
    <property type="component" value="Unassembled WGS sequence"/>
</dbReference>
<dbReference type="EMBL" id="JABEBT010000011">
    <property type="protein sequence ID" value="KAF7638531.1"/>
    <property type="molecule type" value="Genomic_DNA"/>
</dbReference>
<evidence type="ECO:0000313" key="2">
    <source>
        <dbReference type="Proteomes" id="UP000605970"/>
    </source>
</evidence>
<reference evidence="1" key="1">
    <citation type="journal article" date="2020" name="Ecol. Evol.">
        <title>Genome structure and content of the rice root-knot nematode (Meloidogyne graminicola).</title>
        <authorList>
            <person name="Phan N.T."/>
            <person name="Danchin E.G.J."/>
            <person name="Klopp C."/>
            <person name="Perfus-Barbeoch L."/>
            <person name="Kozlowski D.K."/>
            <person name="Koutsovoulos G.D."/>
            <person name="Lopez-Roques C."/>
            <person name="Bouchez O."/>
            <person name="Zahm M."/>
            <person name="Besnard G."/>
            <person name="Bellafiore S."/>
        </authorList>
    </citation>
    <scope>NUCLEOTIDE SEQUENCE</scope>
    <source>
        <strain evidence="1">VN-18</strain>
    </source>
</reference>
<gene>
    <name evidence="1" type="ORF">Mgra_00001905</name>
</gene>
<protein>
    <submittedName>
        <fullName evidence="1">Uncharacterized protein</fullName>
    </submittedName>
</protein>
<dbReference type="AlphaFoldDB" id="A0A8S9ZXW4"/>
<sequence>MSQNHKFYIKVSMNNCYWCFIIIRNKIIINLLSIFCYNIKIWICLTNTIKFIKTFFIATTKLFPSVIGPSVDEEEFEELEEKDEEIEDNFCKKKVKLNTKKQITKFKVKVQTGCVCGHENIMAQRFCFKEEFVKPPIITPSISVEFNLYFVPILH</sequence>
<accession>A0A8S9ZXW4</accession>
<keyword evidence="2" id="KW-1185">Reference proteome</keyword>
<organism evidence="1 2">
    <name type="scientific">Meloidogyne graminicola</name>
    <dbReference type="NCBI Taxonomy" id="189291"/>
    <lineage>
        <taxon>Eukaryota</taxon>
        <taxon>Metazoa</taxon>
        <taxon>Ecdysozoa</taxon>
        <taxon>Nematoda</taxon>
        <taxon>Chromadorea</taxon>
        <taxon>Rhabditida</taxon>
        <taxon>Tylenchina</taxon>
        <taxon>Tylenchomorpha</taxon>
        <taxon>Tylenchoidea</taxon>
        <taxon>Meloidogynidae</taxon>
        <taxon>Meloidogyninae</taxon>
        <taxon>Meloidogyne</taxon>
    </lineage>
</organism>
<name>A0A8S9ZXW4_9BILA</name>